<feature type="binding site" evidence="8">
    <location>
        <position position="246"/>
    </location>
    <ligand>
        <name>ATP</name>
        <dbReference type="ChEBI" id="CHEBI:30616"/>
    </ligand>
</feature>
<dbReference type="EMBL" id="JAIFRP010000002">
    <property type="protein sequence ID" value="KAK2588780.1"/>
    <property type="molecule type" value="Genomic_DNA"/>
</dbReference>
<evidence type="ECO:0000256" key="4">
    <source>
        <dbReference type="ARBA" id="ARBA00022741"/>
    </source>
</evidence>
<dbReference type="FunFam" id="1.10.135.10:FF:000003">
    <property type="entry name" value="Three-domain arginine kinase"/>
    <property type="match status" value="1"/>
</dbReference>
<dbReference type="Pfam" id="PF02807">
    <property type="entry name" value="ATP-gua_PtransN"/>
    <property type="match status" value="1"/>
</dbReference>
<dbReference type="InterPro" id="IPR022413">
    <property type="entry name" value="ATP-guanido_PTrfase_N"/>
</dbReference>
<dbReference type="GO" id="GO:0005524">
    <property type="term" value="F:ATP binding"/>
    <property type="evidence" value="ECO:0007669"/>
    <property type="project" value="UniProtKB-UniRule"/>
</dbReference>
<evidence type="ECO:0000256" key="5">
    <source>
        <dbReference type="ARBA" id="ARBA00022777"/>
    </source>
</evidence>
<feature type="binding site" evidence="8">
    <location>
        <begin position="297"/>
        <end position="301"/>
    </location>
    <ligand>
        <name>ATP</name>
        <dbReference type="ChEBI" id="CHEBI:30616"/>
    </ligand>
</feature>
<dbReference type="PANTHER" id="PTHR11547">
    <property type="entry name" value="ARGININE OR CREATINE KINASE"/>
    <property type="match status" value="1"/>
</dbReference>
<feature type="domain" description="Phosphagen kinase C-terminal" evidence="11">
    <location>
        <begin position="136"/>
        <end position="373"/>
    </location>
</feature>
<dbReference type="InterPro" id="IPR000749">
    <property type="entry name" value="ATP-guanido_PTrfase"/>
</dbReference>
<feature type="binding site" evidence="8">
    <location>
        <position position="202"/>
    </location>
    <ligand>
        <name>ATP</name>
        <dbReference type="ChEBI" id="CHEBI:30616"/>
    </ligand>
</feature>
<evidence type="ECO:0000259" key="11">
    <source>
        <dbReference type="PROSITE" id="PS51510"/>
    </source>
</evidence>
<dbReference type="AlphaFoldDB" id="A0AAD9RZF1"/>
<dbReference type="PROSITE" id="PS51510">
    <property type="entry name" value="PHOSPHAGEN_KINASE_C"/>
    <property type="match status" value="1"/>
</dbReference>
<reference evidence="12" key="2">
    <citation type="journal article" date="2023" name="Commun. Biol.">
        <title>Intrasexual cuticular hydrocarbon dimorphism in a wasp sheds light on hydrocarbon biosynthesis genes in Hymenoptera.</title>
        <authorList>
            <person name="Moris V.C."/>
            <person name="Podsiadlowski L."/>
            <person name="Martin S."/>
            <person name="Oeyen J.P."/>
            <person name="Donath A."/>
            <person name="Petersen M."/>
            <person name="Wilbrandt J."/>
            <person name="Misof B."/>
            <person name="Liedtke D."/>
            <person name="Thamm M."/>
            <person name="Scheiner R."/>
            <person name="Schmitt T."/>
            <person name="Niehuis O."/>
        </authorList>
    </citation>
    <scope>NUCLEOTIDE SEQUENCE</scope>
    <source>
        <strain evidence="12">GBR_01_08_01A</strain>
    </source>
</reference>
<dbReference type="GO" id="GO:0046314">
    <property type="term" value="P:phosphocreatine biosynthetic process"/>
    <property type="evidence" value="ECO:0007669"/>
    <property type="project" value="InterPro"/>
</dbReference>
<comment type="caution">
    <text evidence="12">The sequence shown here is derived from an EMBL/GenBank/DDBJ whole genome shotgun (WGS) entry which is preliminary data.</text>
</comment>
<evidence type="ECO:0000256" key="2">
    <source>
        <dbReference type="ARBA" id="ARBA00012230"/>
    </source>
</evidence>
<dbReference type="Gene3D" id="3.30.590.10">
    <property type="entry name" value="Glutamine synthetase/guanido kinase, catalytic domain"/>
    <property type="match status" value="1"/>
</dbReference>
<evidence type="ECO:0000256" key="1">
    <source>
        <dbReference type="ARBA" id="ARBA00006798"/>
    </source>
</evidence>
<dbReference type="GO" id="GO:0005615">
    <property type="term" value="C:extracellular space"/>
    <property type="evidence" value="ECO:0007669"/>
    <property type="project" value="TreeGrafter"/>
</dbReference>
<keyword evidence="6 8" id="KW-0067">ATP-binding</keyword>
<evidence type="ECO:0000256" key="9">
    <source>
        <dbReference type="RuleBase" id="RU000505"/>
    </source>
</evidence>
<dbReference type="SUPFAM" id="SSF48034">
    <property type="entry name" value="Guanido kinase N-terminal domain"/>
    <property type="match status" value="1"/>
</dbReference>
<dbReference type="FunFam" id="3.30.590.10:FF:000006">
    <property type="entry name" value="Arginine kinase 1"/>
    <property type="match status" value="1"/>
</dbReference>
<dbReference type="EC" id="2.7.3.3" evidence="2"/>
<dbReference type="InterPro" id="IPR014746">
    <property type="entry name" value="Gln_synth/guanido_kin_cat_dom"/>
</dbReference>
<sequence length="378" mass="43460">MCDSRLCACPSKKPAGKKSAGKERLENIRNDYEKFMKTEGKSLLKKYLTKEVFDVLQTRVTSHGSGLKDVVQSGFANPDSSIGLYAPDPESYDVFAELFDPVIEEYHHGFAKDAVHPDVDWGNIDDLGNVDPEGRYVLSTRIRCARSVQGYPFNPSMNEAHYREIEDKVRAAISFLEGDLKGTYYTLDSMDYETRQQLIDDHYLFKEGDRFLIAANASRYWPTGRGIFFNNDKTFIIWCNEEDHMRLISMEKSSNLGSVCSRLTRVIQQIEKHIAFTRHPRLGYLTFCPTNLGTTIRASVHIRVPNLSKNFEKFQEIADRYKLQIRGSRGEHSKSEDSVYDVSNKRRLGLTEREALLEMRNGVVELIKQEKHFEGERI</sequence>
<dbReference type="Proteomes" id="UP001258017">
    <property type="component" value="Unassembled WGS sequence"/>
</dbReference>
<feature type="binding site" evidence="8">
    <location>
        <begin position="326"/>
        <end position="331"/>
    </location>
    <ligand>
        <name>ATP</name>
        <dbReference type="ChEBI" id="CHEBI:30616"/>
    </ligand>
</feature>
<evidence type="ECO:0000313" key="12">
    <source>
        <dbReference type="EMBL" id="KAK2588780.1"/>
    </source>
</evidence>
<organism evidence="12 13">
    <name type="scientific">Odynerus spinipes</name>
    <dbReference type="NCBI Taxonomy" id="1348599"/>
    <lineage>
        <taxon>Eukaryota</taxon>
        <taxon>Metazoa</taxon>
        <taxon>Ecdysozoa</taxon>
        <taxon>Arthropoda</taxon>
        <taxon>Hexapoda</taxon>
        <taxon>Insecta</taxon>
        <taxon>Pterygota</taxon>
        <taxon>Neoptera</taxon>
        <taxon>Endopterygota</taxon>
        <taxon>Hymenoptera</taxon>
        <taxon>Apocrita</taxon>
        <taxon>Aculeata</taxon>
        <taxon>Vespoidea</taxon>
        <taxon>Vespidae</taxon>
        <taxon>Eumeninae</taxon>
        <taxon>Odynerus</taxon>
    </lineage>
</organism>
<evidence type="ECO:0000313" key="13">
    <source>
        <dbReference type="Proteomes" id="UP001258017"/>
    </source>
</evidence>
<keyword evidence="13" id="KW-1185">Reference proteome</keyword>
<accession>A0AAD9RZF1</accession>
<dbReference type="PANTHER" id="PTHR11547:SF38">
    <property type="entry name" value="ARGININE KINASE 1-RELATED"/>
    <property type="match status" value="1"/>
</dbReference>
<evidence type="ECO:0000256" key="3">
    <source>
        <dbReference type="ARBA" id="ARBA00022679"/>
    </source>
</evidence>
<dbReference type="Pfam" id="PF00217">
    <property type="entry name" value="ATP-gua_Ptrans"/>
    <property type="match status" value="1"/>
</dbReference>
<name>A0AAD9RZF1_9HYME</name>
<dbReference type="InterPro" id="IPR022414">
    <property type="entry name" value="ATP-guanido_PTrfase_cat"/>
</dbReference>
<dbReference type="PROSITE" id="PS00112">
    <property type="entry name" value="PHOSPHAGEN_KINASE"/>
    <property type="match status" value="1"/>
</dbReference>
<gene>
    <name evidence="12" type="ORF">KPH14_001659</name>
</gene>
<feature type="binding site" evidence="8">
    <location>
        <begin position="139"/>
        <end position="143"/>
    </location>
    <ligand>
        <name>ATP</name>
        <dbReference type="ChEBI" id="CHEBI:30616"/>
    </ligand>
</feature>
<dbReference type="Gene3D" id="1.10.135.10">
    <property type="entry name" value="ATP:guanido phosphotransferase, N-terminal domain"/>
    <property type="match status" value="1"/>
</dbReference>
<dbReference type="GO" id="GO:0004054">
    <property type="term" value="F:arginine kinase activity"/>
    <property type="evidence" value="ECO:0007669"/>
    <property type="project" value="UniProtKB-EC"/>
</dbReference>
<dbReference type="InterPro" id="IPR036802">
    <property type="entry name" value="ATP-guanido_PTrfase_N_sf"/>
</dbReference>
<evidence type="ECO:0000256" key="8">
    <source>
        <dbReference type="PROSITE-ProRule" id="PRU00843"/>
    </source>
</evidence>
<feature type="domain" description="Phosphagen kinase N-terminal" evidence="10">
    <location>
        <begin position="24"/>
        <end position="108"/>
    </location>
</feature>
<evidence type="ECO:0000259" key="10">
    <source>
        <dbReference type="PROSITE" id="PS51509"/>
    </source>
</evidence>
<comment type="similarity">
    <text evidence="1 7 9">Belongs to the ATP:guanido phosphotransferase family.</text>
</comment>
<evidence type="ECO:0000256" key="7">
    <source>
        <dbReference type="PROSITE-ProRule" id="PRU00842"/>
    </source>
</evidence>
<dbReference type="PROSITE" id="PS51509">
    <property type="entry name" value="PHOSPHAGEN_KINASE_N"/>
    <property type="match status" value="1"/>
</dbReference>
<keyword evidence="5 8" id="KW-0418">Kinase</keyword>
<keyword evidence="4 8" id="KW-0547">Nucleotide-binding</keyword>
<proteinExistence type="inferred from homology"/>
<dbReference type="InterPro" id="IPR022415">
    <property type="entry name" value="ATP-guanido_PTrfase_AS"/>
</dbReference>
<dbReference type="SUPFAM" id="SSF55931">
    <property type="entry name" value="Glutamine synthetase/guanido kinase"/>
    <property type="match status" value="1"/>
</dbReference>
<evidence type="ECO:0000256" key="6">
    <source>
        <dbReference type="ARBA" id="ARBA00022840"/>
    </source>
</evidence>
<reference evidence="12" key="1">
    <citation type="submission" date="2021-08" db="EMBL/GenBank/DDBJ databases">
        <authorList>
            <person name="Misof B."/>
            <person name="Oliver O."/>
            <person name="Podsiadlowski L."/>
            <person name="Donath A."/>
            <person name="Peters R."/>
            <person name="Mayer C."/>
            <person name="Rust J."/>
            <person name="Gunkel S."/>
            <person name="Lesny P."/>
            <person name="Martin S."/>
            <person name="Oeyen J.P."/>
            <person name="Petersen M."/>
            <person name="Panagiotis P."/>
            <person name="Wilbrandt J."/>
            <person name="Tanja T."/>
        </authorList>
    </citation>
    <scope>NUCLEOTIDE SEQUENCE</scope>
    <source>
        <strain evidence="12">GBR_01_08_01A</strain>
        <tissue evidence="12">Thorax + abdomen</tissue>
    </source>
</reference>
<protein>
    <recommendedName>
        <fullName evidence="2">arginine kinase</fullName>
        <ecNumber evidence="2">2.7.3.3</ecNumber>
    </recommendedName>
</protein>
<dbReference type="CDD" id="cd07932">
    <property type="entry name" value="arginine_kinase_like"/>
    <property type="match status" value="1"/>
</dbReference>
<keyword evidence="3 8" id="KW-0808">Transferase</keyword>
<dbReference type="GO" id="GO:0004111">
    <property type="term" value="F:creatine kinase activity"/>
    <property type="evidence" value="ECO:0007669"/>
    <property type="project" value="InterPro"/>
</dbReference>